<dbReference type="Proteomes" id="UP000595197">
    <property type="component" value="Chromosome"/>
</dbReference>
<dbReference type="Gene3D" id="3.40.50.150">
    <property type="entry name" value="Vaccinia Virus protein VP39"/>
    <property type="match status" value="1"/>
</dbReference>
<protein>
    <submittedName>
        <fullName evidence="3">Methyltransferase domain-containing protein</fullName>
    </submittedName>
</protein>
<gene>
    <name evidence="3" type="ORF">IGS68_25100</name>
</gene>
<keyword evidence="3" id="KW-0489">Methyltransferase</keyword>
<keyword evidence="1" id="KW-0175">Coiled coil</keyword>
<evidence type="ECO:0000313" key="4">
    <source>
        <dbReference type="Proteomes" id="UP000595197"/>
    </source>
</evidence>
<organism evidence="3 4">
    <name type="scientific">Skermanella cutis</name>
    <dbReference type="NCBI Taxonomy" id="2775420"/>
    <lineage>
        <taxon>Bacteria</taxon>
        <taxon>Pseudomonadati</taxon>
        <taxon>Pseudomonadota</taxon>
        <taxon>Alphaproteobacteria</taxon>
        <taxon>Rhodospirillales</taxon>
        <taxon>Azospirillaceae</taxon>
        <taxon>Skermanella</taxon>
    </lineage>
</organism>
<dbReference type="GO" id="GO:0008168">
    <property type="term" value="F:methyltransferase activity"/>
    <property type="evidence" value="ECO:0007669"/>
    <property type="project" value="UniProtKB-KW"/>
</dbReference>
<dbReference type="RefSeq" id="WP_201075227.1">
    <property type="nucleotide sequence ID" value="NZ_CP067420.1"/>
</dbReference>
<proteinExistence type="predicted"/>
<name>A0ABX7B4G7_9PROT</name>
<keyword evidence="3" id="KW-0808">Transferase</keyword>
<evidence type="ECO:0000313" key="3">
    <source>
        <dbReference type="EMBL" id="QQP89230.1"/>
    </source>
</evidence>
<feature type="coiled-coil region" evidence="1">
    <location>
        <begin position="179"/>
        <end position="220"/>
    </location>
</feature>
<dbReference type="EMBL" id="CP067420">
    <property type="protein sequence ID" value="QQP89230.1"/>
    <property type="molecule type" value="Genomic_DNA"/>
</dbReference>
<evidence type="ECO:0000256" key="2">
    <source>
        <dbReference type="SAM" id="MobiDB-lite"/>
    </source>
</evidence>
<keyword evidence="4" id="KW-1185">Reference proteome</keyword>
<dbReference type="SUPFAM" id="SSF53335">
    <property type="entry name" value="S-adenosyl-L-methionine-dependent methyltransferases"/>
    <property type="match status" value="1"/>
</dbReference>
<sequence>MLQTNNFRVDTAQLTSRIQAELQVPRRASAPAPAPAVPAPTVPVQAPALSTLPDAVAATVAPAPASFPSEGRTFRHRLRDVPLVGSLLAWAWGLARLADTRSAAHTALTRASDAWNFAAAQEPWVRAREAQFRGQVDAGLQGCLGQIHGVRAEIQQLRTDSERDVAVMRVEMRGPFQEIAALRSEIEQARASLAEHRQAEQRLQAELEQLRAELRGHREVTEAALGDHRESTEAALGDHRKAAEEALGEHRRALEAHVQAALSGEAAARQAAEQESRHRLAALRQEILFQQRRLSASLEVRGAASGHQDPGAGPSVPPREGAVDDRLNAFYAQFEDAFRGSREDIKARVSVHADRIVLAGAGTPERPVLDIGCGRGEWLEVLREHGLAAYGIDTNDVTVSACRARGLDARRAEALAHIRSLADGSIGGVTAFHVAEHLPLDVLADLLDETLRVLEPGGVLLLETPNPENLLVGGMTFYNDPTHRNPLPPAVLQFLVRQRGFVDAEIVRLHPFPDDHLLPQDDVIGQRLNHLLYGPQDYAVVARKV</sequence>
<dbReference type="CDD" id="cd02440">
    <property type="entry name" value="AdoMet_MTases"/>
    <property type="match status" value="1"/>
</dbReference>
<dbReference type="Pfam" id="PF13489">
    <property type="entry name" value="Methyltransf_23"/>
    <property type="match status" value="1"/>
</dbReference>
<dbReference type="PANTHER" id="PTHR43861">
    <property type="entry name" value="TRANS-ACONITATE 2-METHYLTRANSFERASE-RELATED"/>
    <property type="match status" value="1"/>
</dbReference>
<feature type="region of interest" description="Disordered" evidence="2">
    <location>
        <begin position="299"/>
        <end position="321"/>
    </location>
</feature>
<evidence type="ECO:0000256" key="1">
    <source>
        <dbReference type="SAM" id="Coils"/>
    </source>
</evidence>
<dbReference type="InterPro" id="IPR029063">
    <property type="entry name" value="SAM-dependent_MTases_sf"/>
</dbReference>
<dbReference type="GO" id="GO:0032259">
    <property type="term" value="P:methylation"/>
    <property type="evidence" value="ECO:0007669"/>
    <property type="project" value="UniProtKB-KW"/>
</dbReference>
<reference evidence="3" key="1">
    <citation type="submission" date="2021-02" db="EMBL/GenBank/DDBJ databases">
        <title>Skermanella TT6 skin isolate.</title>
        <authorList>
            <person name="Lee K."/>
            <person name="Ganzorig M."/>
        </authorList>
    </citation>
    <scope>NUCLEOTIDE SEQUENCE</scope>
    <source>
        <strain evidence="3">TT6</strain>
    </source>
</reference>
<accession>A0ABX7B4G7</accession>
<dbReference type="Gene3D" id="1.20.5.1700">
    <property type="match status" value="1"/>
</dbReference>